<feature type="compositionally biased region" description="Basic and acidic residues" evidence="1">
    <location>
        <begin position="255"/>
        <end position="265"/>
    </location>
</feature>
<sequence>MGGSVFSSGPDPLRTPRMPKDVYFDRKERITSILQDHFKTVETPIEGPEKEDFGDIDIVLHGIKYRNQSREEIIELLESSLSAVRSKVVNHEEISLSVAIPWDIDSDSESTSDGSVQTAIYDGPATPPPPVDYIQVDLRVCDTFHRLEWVLFKHTHGDAWNMIGTTIRPYGLTVDEQALWLRIPEYEHINRKRARIQLATDPCEILDFLNLDSDEFFGGPFRSFHELCEFVALCRMFYVPPLEHASDEAGPPAEEQDRRELKANDRKRMKMRPGFRRWIEEYIPECRREGKYVRRRTNREEIMYECFDRFNVERKYNARKRQLMEEQEADYIWTTLIKGSIPAPPPDNTDTKAQQYRGALVKALKKILLEDDKSYGVVAPNMRNSEGSWDIDRVKAWIEEVKDTVGKIAYDQQYAAYQEKKADQAANKAN</sequence>
<evidence type="ECO:0000313" key="3">
    <source>
        <dbReference type="Proteomes" id="UP000887229"/>
    </source>
</evidence>
<dbReference type="EMBL" id="MU251254">
    <property type="protein sequence ID" value="KAG9254484.1"/>
    <property type="molecule type" value="Genomic_DNA"/>
</dbReference>
<dbReference type="Proteomes" id="UP000887229">
    <property type="component" value="Unassembled WGS sequence"/>
</dbReference>
<keyword evidence="3" id="KW-1185">Reference proteome</keyword>
<dbReference type="RefSeq" id="XP_046118408.1">
    <property type="nucleotide sequence ID" value="XM_046266450.1"/>
</dbReference>
<evidence type="ECO:0000256" key="1">
    <source>
        <dbReference type="SAM" id="MobiDB-lite"/>
    </source>
</evidence>
<protein>
    <submittedName>
        <fullName evidence="2">Uncharacterized protein</fullName>
    </submittedName>
</protein>
<gene>
    <name evidence="2" type="ORF">F5Z01DRAFT_707412</name>
</gene>
<name>A0A9P7ZLU9_9HYPO</name>
<reference evidence="2" key="1">
    <citation type="journal article" date="2021" name="IMA Fungus">
        <title>Genomic characterization of three marine fungi, including Emericellopsis atlantica sp. nov. with signatures of a generalist lifestyle and marine biomass degradation.</title>
        <authorList>
            <person name="Hagestad O.C."/>
            <person name="Hou L."/>
            <person name="Andersen J.H."/>
            <person name="Hansen E.H."/>
            <person name="Altermark B."/>
            <person name="Li C."/>
            <person name="Kuhnert E."/>
            <person name="Cox R.J."/>
            <person name="Crous P.W."/>
            <person name="Spatafora J.W."/>
            <person name="Lail K."/>
            <person name="Amirebrahimi M."/>
            <person name="Lipzen A."/>
            <person name="Pangilinan J."/>
            <person name="Andreopoulos W."/>
            <person name="Hayes R.D."/>
            <person name="Ng V."/>
            <person name="Grigoriev I.V."/>
            <person name="Jackson S.A."/>
            <person name="Sutton T.D.S."/>
            <person name="Dobson A.D.W."/>
            <person name="Rama T."/>
        </authorList>
    </citation>
    <scope>NUCLEOTIDE SEQUENCE</scope>
    <source>
        <strain evidence="2">TS7</strain>
    </source>
</reference>
<comment type="caution">
    <text evidence="2">The sequence shown here is derived from an EMBL/GenBank/DDBJ whole genome shotgun (WGS) entry which is preliminary data.</text>
</comment>
<evidence type="ECO:0000313" key="2">
    <source>
        <dbReference type="EMBL" id="KAG9254484.1"/>
    </source>
</evidence>
<organism evidence="2 3">
    <name type="scientific">Emericellopsis atlantica</name>
    <dbReference type="NCBI Taxonomy" id="2614577"/>
    <lineage>
        <taxon>Eukaryota</taxon>
        <taxon>Fungi</taxon>
        <taxon>Dikarya</taxon>
        <taxon>Ascomycota</taxon>
        <taxon>Pezizomycotina</taxon>
        <taxon>Sordariomycetes</taxon>
        <taxon>Hypocreomycetidae</taxon>
        <taxon>Hypocreales</taxon>
        <taxon>Bionectriaceae</taxon>
        <taxon>Emericellopsis</taxon>
    </lineage>
</organism>
<dbReference type="GeneID" id="70297353"/>
<dbReference type="AlphaFoldDB" id="A0A9P7ZLU9"/>
<accession>A0A9P7ZLU9</accession>
<feature type="region of interest" description="Disordered" evidence="1">
    <location>
        <begin position="246"/>
        <end position="265"/>
    </location>
</feature>
<dbReference type="OrthoDB" id="4708870at2759"/>
<proteinExistence type="predicted"/>